<dbReference type="EMBL" id="CP000614">
    <property type="protein sequence ID" value="ABO55131.1"/>
    <property type="molecule type" value="Genomic_DNA"/>
</dbReference>
<dbReference type="SUPFAM" id="SSF48403">
    <property type="entry name" value="Ankyrin repeat"/>
    <property type="match status" value="3"/>
</dbReference>
<dbReference type="KEGG" id="bvi:Bcep1808_2129"/>
<feature type="compositionally biased region" description="Basic and acidic residues" evidence="4">
    <location>
        <begin position="739"/>
        <end position="752"/>
    </location>
</feature>
<dbReference type="eggNOG" id="COG0666">
    <property type="taxonomic scope" value="Bacteria"/>
</dbReference>
<organism evidence="5 6">
    <name type="scientific">Burkholderia vietnamiensis (strain G4 / LMG 22486)</name>
    <name type="common">Burkholderia cepacia (strain R1808)</name>
    <dbReference type="NCBI Taxonomy" id="269482"/>
    <lineage>
        <taxon>Bacteria</taxon>
        <taxon>Pseudomonadati</taxon>
        <taxon>Pseudomonadota</taxon>
        <taxon>Betaproteobacteria</taxon>
        <taxon>Burkholderiales</taxon>
        <taxon>Burkholderiaceae</taxon>
        <taxon>Burkholderia</taxon>
        <taxon>Burkholderia cepacia complex</taxon>
    </lineage>
</organism>
<dbReference type="PROSITE" id="PS50297">
    <property type="entry name" value="ANK_REP_REGION"/>
    <property type="match status" value="1"/>
</dbReference>
<dbReference type="Pfam" id="PF12796">
    <property type="entry name" value="Ank_2"/>
    <property type="match status" value="6"/>
</dbReference>
<feature type="repeat" description="ANK" evidence="3">
    <location>
        <begin position="240"/>
        <end position="272"/>
    </location>
</feature>
<dbReference type="SMART" id="SM00248">
    <property type="entry name" value="ANK"/>
    <property type="match status" value="19"/>
</dbReference>
<dbReference type="InterPro" id="IPR002110">
    <property type="entry name" value="Ankyrin_rpt"/>
</dbReference>
<feature type="compositionally biased region" description="Low complexity" evidence="4">
    <location>
        <begin position="1304"/>
        <end position="1315"/>
    </location>
</feature>
<feature type="compositionally biased region" description="Basic and acidic residues" evidence="4">
    <location>
        <begin position="839"/>
        <end position="849"/>
    </location>
</feature>
<evidence type="ECO:0000256" key="2">
    <source>
        <dbReference type="ARBA" id="ARBA00023043"/>
    </source>
</evidence>
<reference evidence="6" key="1">
    <citation type="submission" date="2007-03" db="EMBL/GenBank/DDBJ databases">
        <title>Complete sequence of chromosome 1 of Burkholderia vietnamiensis G4.</title>
        <authorList>
            <consortium name="US DOE Joint Genome Institute"/>
            <person name="Copeland A."/>
            <person name="Lucas S."/>
            <person name="Lapidus A."/>
            <person name="Barry K."/>
            <person name="Detter J.C."/>
            <person name="Glavina del Rio T."/>
            <person name="Hammon N."/>
            <person name="Israni S."/>
            <person name="Dalin E."/>
            <person name="Tice H."/>
            <person name="Pitluck S."/>
            <person name="Chain P."/>
            <person name="Malfatti S."/>
            <person name="Shin M."/>
            <person name="Vergez L."/>
            <person name="Schmutz J."/>
            <person name="Larimer F."/>
            <person name="Land M."/>
            <person name="Hauser L."/>
            <person name="Kyrpides N."/>
            <person name="Tiedje J."/>
            <person name="Richardson P."/>
        </authorList>
    </citation>
    <scope>NUCLEOTIDE SEQUENCE [LARGE SCALE GENOMIC DNA]</scope>
    <source>
        <strain evidence="6">G4 / LMG 22486</strain>
    </source>
</reference>
<accession>A4JFS8</accession>
<evidence type="ECO:0008006" key="7">
    <source>
        <dbReference type="Google" id="ProtNLM"/>
    </source>
</evidence>
<feature type="repeat" description="ANK" evidence="3">
    <location>
        <begin position="484"/>
        <end position="505"/>
    </location>
</feature>
<dbReference type="Proteomes" id="UP000002287">
    <property type="component" value="Chromosome 1"/>
</dbReference>
<dbReference type="InterPro" id="IPR036770">
    <property type="entry name" value="Ankyrin_rpt-contain_sf"/>
</dbReference>
<feature type="compositionally biased region" description="Low complexity" evidence="4">
    <location>
        <begin position="804"/>
        <end position="838"/>
    </location>
</feature>
<dbReference type="PROSITE" id="PS50088">
    <property type="entry name" value="ANK_REPEAT"/>
    <property type="match status" value="2"/>
</dbReference>
<feature type="compositionally biased region" description="Basic residues" evidence="4">
    <location>
        <begin position="1356"/>
        <end position="1365"/>
    </location>
</feature>
<evidence type="ECO:0000313" key="6">
    <source>
        <dbReference type="Proteomes" id="UP000002287"/>
    </source>
</evidence>
<keyword evidence="1" id="KW-0677">Repeat</keyword>
<dbReference type="PANTHER" id="PTHR24198:SF165">
    <property type="entry name" value="ANKYRIN REPEAT-CONTAINING PROTEIN-RELATED"/>
    <property type="match status" value="1"/>
</dbReference>
<proteinExistence type="predicted"/>
<gene>
    <name evidence="5" type="ordered locus">Bcep1808_2129</name>
</gene>
<evidence type="ECO:0000313" key="5">
    <source>
        <dbReference type="EMBL" id="ABO55131.1"/>
    </source>
</evidence>
<dbReference type="Gene3D" id="1.25.40.20">
    <property type="entry name" value="Ankyrin repeat-containing domain"/>
    <property type="match status" value="8"/>
</dbReference>
<dbReference type="HOGENOM" id="CLU_256701_0_0_4"/>
<evidence type="ECO:0000256" key="1">
    <source>
        <dbReference type="ARBA" id="ARBA00022737"/>
    </source>
</evidence>
<feature type="region of interest" description="Disordered" evidence="4">
    <location>
        <begin position="671"/>
        <end position="766"/>
    </location>
</feature>
<evidence type="ECO:0000256" key="4">
    <source>
        <dbReference type="SAM" id="MobiDB-lite"/>
    </source>
</evidence>
<protein>
    <recommendedName>
        <fullName evidence="7">Ankyrin</fullName>
    </recommendedName>
</protein>
<keyword evidence="2 3" id="KW-0040">ANK repeat</keyword>
<sequence>MSDSSAVPANALDRDDPERRARKDAAAALFRALEAGDEAAVLGLWPSCDPDARNLDGETPLIAAARLGRAGSVEALLPRSDPTMTTDVFHPDVIGDSEWLPGETALLAAARRGNADCVRLLAPVSPLDEGGRFYGLGAIDLNYGPLLAAAEIDNVESIEAMAALARLAVDTPDGRRDPDCYWHAIDTAAEHGHTDSLRELIDIGRRRLGDAFPAHFSQWMRRDVEPASPHGDRLPPNTLRYPSALMVAAERGHADCVRLLLPYGAVAERASDYLQRHDMSALGRAARNGHPEVVSVLLEAAEPALRPANQGEALIEAAGGGDVESLRRILHARVEGVWRGSEYVGRALFDAIARGQDEIVETLIELADPTFRDGQGRTPLMAAAAQSQLECIRRLLPRSNTDARDAEGSTALMLAAVSRRSSPACVELLAAHSDANAVDARGETALMRVARATAEFSRMSADYWDASCLEALLPYCEVEQRTPNGRTALMIAAHQGSESIVQALLPRANPRVVDREGKNALMLAASHGHPECVAALAPHSDINARDRRGRTAMMFAARSAKPDCVDPLLEGSRLDLVDRDGNSALRYALDEGATECVDRLAARAPLAQAHSAIDQMGHDALPMTARRVDAAMSLDDEALFGEQRLFAAETSNAPTPARAPVAPASTASEGSLSLSASAKRSPLASSALSGERLRRSAQSAAAQAAVGRPARPNAGRADAARAVPDRSEIRTAETQTASRAERGSERRPEARSTRPTRVEQALGTLGQTARAVRAALTAARDAIFGSKPKDHRPTGRYPAGTPLRPAGSAGASGAPGVGRSAGERTASTAAATRGSVTSGRERGTERAEKGSTSASRDPSPDPRAVDQYGRTPLMQAIEAGDLARVKRLIPVSDLNARDPQGQTPLIIAAARGRDACVRELAPVSNPLARDRRRGWTALMFAAEKGHAGSVEALVSHTDTRAVRAIERDGYDYPYGRRRDALAIAAMAGRASCVRALLPASNPRHTDCMGRTPLIAAAMSGQADCVRELLPASDPTTIDGDGQTALIGALDRGHRVAAEILLPASLSCADVRDYDEYSALDRAVERGFMDIAETLLSVTHYPPGRRSNTETMFAMACRSPDLMDRVLTERLSVANVAIDDESADLRASVARAASEAAVRGQAHALAVFAPHLDTAAATHAIGRAIGATYEPLDKRIACVNLLLNGLAPEQREQVATATPIEKGQTLMQLAIKAGSAEVADLIGPLATVDDRRDAVNAFPEGRLPHTLAVHEQEVLASALRSPMCATNAQARRDLGAPARAEPRTTPRAAQATQATTNGSRPACGPARASVDDNVAHSPVIEPSGAEQEHDSEPKMGAQRRNRGMRL</sequence>
<feature type="region of interest" description="Disordered" evidence="4">
    <location>
        <begin position="1"/>
        <end position="20"/>
    </location>
</feature>
<feature type="compositionally biased region" description="Low complexity" evidence="4">
    <location>
        <begin position="696"/>
        <end position="705"/>
    </location>
</feature>
<feature type="region of interest" description="Disordered" evidence="4">
    <location>
        <begin position="1294"/>
        <end position="1365"/>
    </location>
</feature>
<feature type="compositionally biased region" description="Basic and acidic residues" evidence="4">
    <location>
        <begin position="1294"/>
        <end position="1303"/>
    </location>
</feature>
<evidence type="ECO:0000256" key="3">
    <source>
        <dbReference type="PROSITE-ProRule" id="PRU00023"/>
    </source>
</evidence>
<name>A4JFS8_BURVG</name>
<dbReference type="PANTHER" id="PTHR24198">
    <property type="entry name" value="ANKYRIN REPEAT AND PROTEIN KINASE DOMAIN-CONTAINING PROTEIN"/>
    <property type="match status" value="1"/>
</dbReference>
<feature type="region of interest" description="Disordered" evidence="4">
    <location>
        <begin position="783"/>
        <end position="867"/>
    </location>
</feature>